<dbReference type="Pfam" id="PF04542">
    <property type="entry name" value="Sigma70_r2"/>
    <property type="match status" value="1"/>
</dbReference>
<dbReference type="AlphaFoldDB" id="A0A7X5HWA4"/>
<accession>A0A7X5HWA4</accession>
<dbReference type="GO" id="GO:0003700">
    <property type="term" value="F:DNA-binding transcription factor activity"/>
    <property type="evidence" value="ECO:0007669"/>
    <property type="project" value="InterPro"/>
</dbReference>
<dbReference type="InterPro" id="IPR007627">
    <property type="entry name" value="RNA_pol_sigma70_r2"/>
</dbReference>
<name>A0A7X5HWA4_9FIRM</name>
<sequence>MDIQDRNRFIEDNMPFIIAVAARTSGRHVERENSDLVTSAMLAFNDAIESYREELGGFYSYAGRIIHNRVVDVLRQENRWQAQADPLEYHEGSLADRDRTQERVDALELARYGEILKAHGLTFHKLAAGGPRHKDTRRMLVALGRRLCLDREVVEAYLEKGRLPYGRIARDYGVSIKVLSVHRHYIASILLAYHHGVAPVMDWIAEMEGGAHDEKGTGAGRG</sequence>
<dbReference type="Gene3D" id="1.10.1740.10">
    <property type="match status" value="1"/>
</dbReference>
<feature type="domain" description="RNA polymerase sigma-70 region 2" evidence="1">
    <location>
        <begin position="10"/>
        <end position="79"/>
    </location>
</feature>
<evidence type="ECO:0000313" key="2">
    <source>
        <dbReference type="EMBL" id="NDL67830.1"/>
    </source>
</evidence>
<evidence type="ECO:0000259" key="1">
    <source>
        <dbReference type="Pfam" id="PF04542"/>
    </source>
</evidence>
<proteinExistence type="predicted"/>
<dbReference type="InterPro" id="IPR013325">
    <property type="entry name" value="RNA_pol_sigma_r2"/>
</dbReference>
<dbReference type="Proteomes" id="UP000461585">
    <property type="component" value="Unassembled WGS sequence"/>
</dbReference>
<dbReference type="NCBIfam" id="TIGR02937">
    <property type="entry name" value="sigma70-ECF"/>
    <property type="match status" value="1"/>
</dbReference>
<organism evidence="2 3">
    <name type="scientific">Anaerotalea alkaliphila</name>
    <dbReference type="NCBI Taxonomy" id="2662126"/>
    <lineage>
        <taxon>Bacteria</taxon>
        <taxon>Bacillati</taxon>
        <taxon>Bacillota</taxon>
        <taxon>Clostridia</taxon>
        <taxon>Eubacteriales</taxon>
        <taxon>Anaerotalea</taxon>
    </lineage>
</organism>
<gene>
    <name evidence="2" type="ORF">GXN74_08770</name>
</gene>
<dbReference type="RefSeq" id="WP_162370556.1">
    <property type="nucleotide sequence ID" value="NZ_JAAEEH010000021.1"/>
</dbReference>
<dbReference type="GO" id="GO:0006352">
    <property type="term" value="P:DNA-templated transcription initiation"/>
    <property type="evidence" value="ECO:0007669"/>
    <property type="project" value="InterPro"/>
</dbReference>
<dbReference type="InterPro" id="IPR014284">
    <property type="entry name" value="RNA_pol_sigma-70_dom"/>
</dbReference>
<evidence type="ECO:0000313" key="3">
    <source>
        <dbReference type="Proteomes" id="UP000461585"/>
    </source>
</evidence>
<comment type="caution">
    <text evidence="2">The sequence shown here is derived from an EMBL/GenBank/DDBJ whole genome shotgun (WGS) entry which is preliminary data.</text>
</comment>
<reference evidence="2 3" key="1">
    <citation type="submission" date="2020-01" db="EMBL/GenBank/DDBJ databases">
        <title>Anaeroalcalibacter tamaniensis gen. nov., sp. nov., moderately halophilic strictly anaerobic fermenter bacterium from mud volcano of Taman peninsula.</title>
        <authorList>
            <person name="Frolova A."/>
            <person name="Merkel A.Y."/>
            <person name="Slobodkin A.I."/>
        </authorList>
    </citation>
    <scope>NUCLEOTIDE SEQUENCE [LARGE SCALE GENOMIC DNA]</scope>
    <source>
        <strain evidence="2 3">F-3ap</strain>
    </source>
</reference>
<dbReference type="EMBL" id="JAAEEH010000021">
    <property type="protein sequence ID" value="NDL67830.1"/>
    <property type="molecule type" value="Genomic_DNA"/>
</dbReference>
<dbReference type="SUPFAM" id="SSF88946">
    <property type="entry name" value="Sigma2 domain of RNA polymerase sigma factors"/>
    <property type="match status" value="1"/>
</dbReference>
<protein>
    <submittedName>
        <fullName evidence="2">Sigma-70 family RNA polymerase sigma factor</fullName>
    </submittedName>
</protein>
<keyword evidence="3" id="KW-1185">Reference proteome</keyword>